<dbReference type="SUPFAM" id="SSF101898">
    <property type="entry name" value="NHL repeat"/>
    <property type="match status" value="1"/>
</dbReference>
<gene>
    <name evidence="1" type="ORF">I0C86_37795</name>
</gene>
<evidence type="ECO:0000313" key="2">
    <source>
        <dbReference type="Proteomes" id="UP000638560"/>
    </source>
</evidence>
<dbReference type="Gene3D" id="2.130.10.10">
    <property type="entry name" value="YVTN repeat-like/Quinoprotein amine dehydrogenase"/>
    <property type="match status" value="1"/>
</dbReference>
<proteinExistence type="predicted"/>
<name>A0ABS0H848_9ACTN</name>
<evidence type="ECO:0000313" key="1">
    <source>
        <dbReference type="EMBL" id="MBF9134643.1"/>
    </source>
</evidence>
<reference evidence="1 2" key="1">
    <citation type="submission" date="2020-11" db="EMBL/GenBank/DDBJ databases">
        <title>A novel isolate from a Black sea contaminated sediment with potential to produce alkanes: Plantactinospora alkalitolerans sp. nov.</title>
        <authorList>
            <person name="Carro L."/>
            <person name="Veyisoglu A."/>
            <person name="Guven K."/>
            <person name="Schumann P."/>
            <person name="Klenk H.-P."/>
            <person name="Sahin N."/>
        </authorList>
    </citation>
    <scope>NUCLEOTIDE SEQUENCE [LARGE SCALE GENOMIC DNA]</scope>
    <source>
        <strain evidence="1 2">S1510</strain>
    </source>
</reference>
<dbReference type="EMBL" id="JADPUN010000369">
    <property type="protein sequence ID" value="MBF9134643.1"/>
    <property type="molecule type" value="Genomic_DNA"/>
</dbReference>
<organism evidence="1 2">
    <name type="scientific">Plantactinospora alkalitolerans</name>
    <dbReference type="NCBI Taxonomy" id="2789879"/>
    <lineage>
        <taxon>Bacteria</taxon>
        <taxon>Bacillati</taxon>
        <taxon>Actinomycetota</taxon>
        <taxon>Actinomycetes</taxon>
        <taxon>Micromonosporales</taxon>
        <taxon>Micromonosporaceae</taxon>
        <taxon>Plantactinospora</taxon>
    </lineage>
</organism>
<dbReference type="InterPro" id="IPR015943">
    <property type="entry name" value="WD40/YVTN_repeat-like_dom_sf"/>
</dbReference>
<dbReference type="Proteomes" id="UP000638560">
    <property type="component" value="Unassembled WGS sequence"/>
</dbReference>
<accession>A0ABS0H848</accession>
<keyword evidence="2" id="KW-1185">Reference proteome</keyword>
<protein>
    <recommendedName>
        <fullName evidence="3">WD40 repeat domain-containing protein</fullName>
    </recommendedName>
</protein>
<evidence type="ECO:0008006" key="3">
    <source>
        <dbReference type="Google" id="ProtNLM"/>
    </source>
</evidence>
<comment type="caution">
    <text evidence="1">The sequence shown here is derived from an EMBL/GenBank/DDBJ whole genome shotgun (WGS) entry which is preliminary data.</text>
</comment>
<sequence length="382" mass="41032">MLCHPRLPLIAGWDTERPAIRIWEYTTGQLREIGAVGADAAAYDTPAYERFNRTPSAAWHPDEPQLAVADGDNTACWTRADTLRIDGVPPTEYHREVAFSPDGRTLWLSPAGGEEDSGSSITLDLASGATALGPEWDTGIATYPGGGLLATLQSDQGATLMLFSRDTEPVLRPLRRALVLNCDGYQTPIFSPDGRHFAVRGNSYDNSVDVFEFPSLRRVLGLTLGEPSPGYPYPQEWLDGTNAWSDHNVAFGPLPGVLWIGTPEGTVIEFEIDGEQTTEHEVLPGSAVTALTATATGELVVAGRDGTLGMLSIGRGGRVEASTEAVAEFLAGTCEASVVDMDELDLTDGTRTWLPGDLETVTETSESDPAWLQIQAAMNRIT</sequence>